<evidence type="ECO:0000313" key="3">
    <source>
        <dbReference type="Proteomes" id="UP001243009"/>
    </source>
</evidence>
<evidence type="ECO:0000313" key="2">
    <source>
        <dbReference type="EMBL" id="MDO9711792.1"/>
    </source>
</evidence>
<feature type="region of interest" description="Disordered" evidence="1">
    <location>
        <begin position="38"/>
        <end position="60"/>
    </location>
</feature>
<protein>
    <submittedName>
        <fullName evidence="2">Uncharacterized protein</fullName>
    </submittedName>
</protein>
<feature type="compositionally biased region" description="Basic residues" evidence="1">
    <location>
        <begin position="1"/>
        <end position="12"/>
    </location>
</feature>
<feature type="region of interest" description="Disordered" evidence="1">
    <location>
        <begin position="1"/>
        <end position="25"/>
    </location>
</feature>
<sequence length="203" mass="22566">MAVFPRTKHRSPPKPQTLHAPGLLPSLPAGARFGFHLARPLDAGHPDPVRTPTDYSPSRFSGLTAVTTLAEATARQEQPNPVISRLAQELARVSEITRLRAEGNAEMAGRATTLDSRESWAVTWRRWAIADLGDAAEASKRAYVIHRGEVYPHRLFLDRAGRQLLAVQPREPRSSLRYTRLQEGMTLEELYGPFARLSDSPRG</sequence>
<dbReference type="RefSeq" id="WP_305106645.1">
    <property type="nucleotide sequence ID" value="NZ_JAUTWS010000034.1"/>
</dbReference>
<name>A0ABT9E6R9_9PROT</name>
<dbReference type="EMBL" id="JAUTWS010000034">
    <property type="protein sequence ID" value="MDO9711792.1"/>
    <property type="molecule type" value="Genomic_DNA"/>
</dbReference>
<gene>
    <name evidence="2" type="ORF">Q7A36_25820</name>
</gene>
<proteinExistence type="predicted"/>
<comment type="caution">
    <text evidence="2">The sequence shown here is derived from an EMBL/GenBank/DDBJ whole genome shotgun (WGS) entry which is preliminary data.</text>
</comment>
<dbReference type="Proteomes" id="UP001243009">
    <property type="component" value="Unassembled WGS sequence"/>
</dbReference>
<organism evidence="2 3">
    <name type="scientific">Paracraurococcus lichenis</name>
    <dbReference type="NCBI Taxonomy" id="3064888"/>
    <lineage>
        <taxon>Bacteria</taxon>
        <taxon>Pseudomonadati</taxon>
        <taxon>Pseudomonadota</taxon>
        <taxon>Alphaproteobacteria</taxon>
        <taxon>Acetobacterales</taxon>
        <taxon>Roseomonadaceae</taxon>
        <taxon>Paracraurococcus</taxon>
    </lineage>
</organism>
<evidence type="ECO:0000256" key="1">
    <source>
        <dbReference type="SAM" id="MobiDB-lite"/>
    </source>
</evidence>
<reference evidence="2 3" key="1">
    <citation type="submission" date="2023-08" db="EMBL/GenBank/DDBJ databases">
        <title>The draft genome sequence of Paracraurococcus sp. LOR1-02.</title>
        <authorList>
            <person name="Kingkaew E."/>
            <person name="Tanasupawat S."/>
        </authorList>
    </citation>
    <scope>NUCLEOTIDE SEQUENCE [LARGE SCALE GENOMIC DNA]</scope>
    <source>
        <strain evidence="2 3">LOR1-02</strain>
    </source>
</reference>
<keyword evidence="3" id="KW-1185">Reference proteome</keyword>
<accession>A0ABT9E6R9</accession>